<proteinExistence type="predicted"/>
<name>A0A915D6J9_9BILA</name>
<dbReference type="Proteomes" id="UP000887574">
    <property type="component" value="Unplaced"/>
</dbReference>
<organism evidence="1 2">
    <name type="scientific">Ditylenchus dipsaci</name>
    <dbReference type="NCBI Taxonomy" id="166011"/>
    <lineage>
        <taxon>Eukaryota</taxon>
        <taxon>Metazoa</taxon>
        <taxon>Ecdysozoa</taxon>
        <taxon>Nematoda</taxon>
        <taxon>Chromadorea</taxon>
        <taxon>Rhabditida</taxon>
        <taxon>Tylenchina</taxon>
        <taxon>Tylenchomorpha</taxon>
        <taxon>Sphaerularioidea</taxon>
        <taxon>Anguinidae</taxon>
        <taxon>Anguininae</taxon>
        <taxon>Ditylenchus</taxon>
    </lineage>
</organism>
<dbReference type="WBParaSite" id="jg15872">
    <property type="protein sequence ID" value="jg15872"/>
    <property type="gene ID" value="jg15872"/>
</dbReference>
<evidence type="ECO:0000313" key="1">
    <source>
        <dbReference type="Proteomes" id="UP000887574"/>
    </source>
</evidence>
<protein>
    <submittedName>
        <fullName evidence="2">Uncharacterized protein</fullName>
    </submittedName>
</protein>
<dbReference type="AlphaFoldDB" id="A0A915D6J9"/>
<evidence type="ECO:0000313" key="2">
    <source>
        <dbReference type="WBParaSite" id="jg15872"/>
    </source>
</evidence>
<keyword evidence="1" id="KW-1185">Reference proteome</keyword>
<sequence length="87" mass="10218">MHVGSIHSSRPGPLVPPHILVTHRLAIWSKDFCPWTLANPQQYMVYMPQLQLDMPLVPSTPTAQPFCCWRCKEFCWVEWIDYVKLHI</sequence>
<accession>A0A915D6J9</accession>
<reference evidence="2" key="1">
    <citation type="submission" date="2022-11" db="UniProtKB">
        <authorList>
            <consortium name="WormBaseParasite"/>
        </authorList>
    </citation>
    <scope>IDENTIFICATION</scope>
</reference>